<dbReference type="Proteomes" id="UP000008021">
    <property type="component" value="Chromosome 1"/>
</dbReference>
<name>A0A0E0C5L9_9ORYZ</name>
<keyword evidence="3" id="KW-1185">Reference proteome</keyword>
<feature type="compositionally biased region" description="Gly residues" evidence="1">
    <location>
        <begin position="68"/>
        <end position="77"/>
    </location>
</feature>
<dbReference type="AlphaFoldDB" id="A0A0E0C5L9"/>
<dbReference type="HOGENOM" id="CLU_075673_0_0_1"/>
<dbReference type="PANTHER" id="PTHR33264">
    <property type="entry name" value="EXPRESSED PROTEIN"/>
    <property type="match status" value="1"/>
</dbReference>
<dbReference type="eggNOG" id="ENOG502S1KE">
    <property type="taxonomic scope" value="Eukaryota"/>
</dbReference>
<feature type="region of interest" description="Disordered" evidence="1">
    <location>
        <begin position="228"/>
        <end position="248"/>
    </location>
</feature>
<reference evidence="2" key="1">
    <citation type="submission" date="2015-04" db="UniProtKB">
        <authorList>
            <consortium name="EnsemblPlants"/>
        </authorList>
    </citation>
    <scope>IDENTIFICATION</scope>
</reference>
<feature type="region of interest" description="Disordered" evidence="1">
    <location>
        <begin position="58"/>
        <end position="133"/>
    </location>
</feature>
<evidence type="ECO:0000256" key="1">
    <source>
        <dbReference type="SAM" id="MobiDB-lite"/>
    </source>
</evidence>
<reference evidence="2" key="2">
    <citation type="submission" date="2018-05" db="EMBL/GenBank/DDBJ databases">
        <title>OmerRS3 (Oryza meridionalis Reference Sequence Version 3).</title>
        <authorList>
            <person name="Zhang J."/>
            <person name="Kudrna D."/>
            <person name="Lee S."/>
            <person name="Talag J."/>
            <person name="Welchert J."/>
            <person name="Wing R.A."/>
        </authorList>
    </citation>
    <scope>NUCLEOTIDE SEQUENCE [LARGE SCALE GENOMIC DNA]</scope>
    <source>
        <strain evidence="2">cv. OR44</strain>
    </source>
</reference>
<accession>A0A0E0C5L9</accession>
<protein>
    <submittedName>
        <fullName evidence="2">Uncharacterized protein</fullName>
    </submittedName>
</protein>
<sequence length="319" mass="33252">MLTHAFPMHNSSSRHSLYKPVPRNRISTSLPPPVFFAQIAIAGLANFPSCLKAGGARRPLHASRAPRGAGGDQGGVGSRLLTSSRARRRAVGDSAASPPSLRCNRNKLLQQRRRHEALTGRRRGGGGGMSRRHGRFRFAGGGGGGDEECAGVAVVDQADCTAQSCRSCVAVSLADCIALGCCPCAVVSLLGLAFVKLPLAVARRCARRLRRRQGRLRQKKRVRDLDAAKNAAGGGHQEPLPGGAAAASKGEDGDVVVVAAAATASPGSDDAENVWLELYQVGRWGFGRLSVSAANPPVRPAYVVATARNADLAADGDVS</sequence>
<evidence type="ECO:0000313" key="2">
    <source>
        <dbReference type="EnsemblPlants" id="OMERI01G23130.2"/>
    </source>
</evidence>
<dbReference type="Gramene" id="OMERI01G23130.2">
    <property type="protein sequence ID" value="OMERI01G23130.2"/>
    <property type="gene ID" value="OMERI01G23130"/>
</dbReference>
<proteinExistence type="predicted"/>
<evidence type="ECO:0000313" key="3">
    <source>
        <dbReference type="Proteomes" id="UP000008021"/>
    </source>
</evidence>
<dbReference type="EnsemblPlants" id="OMERI01G23130.2">
    <property type="protein sequence ID" value="OMERI01G23130.2"/>
    <property type="gene ID" value="OMERI01G23130"/>
</dbReference>
<feature type="compositionally biased region" description="Basic residues" evidence="1">
    <location>
        <begin position="110"/>
        <end position="133"/>
    </location>
</feature>
<dbReference type="PANTHER" id="PTHR33264:SF62">
    <property type="entry name" value="OS01G0661650 PROTEIN"/>
    <property type="match status" value="1"/>
</dbReference>
<dbReference type="STRING" id="40149.A0A0E0C5L9"/>
<organism evidence="2">
    <name type="scientific">Oryza meridionalis</name>
    <dbReference type="NCBI Taxonomy" id="40149"/>
    <lineage>
        <taxon>Eukaryota</taxon>
        <taxon>Viridiplantae</taxon>
        <taxon>Streptophyta</taxon>
        <taxon>Embryophyta</taxon>
        <taxon>Tracheophyta</taxon>
        <taxon>Spermatophyta</taxon>
        <taxon>Magnoliopsida</taxon>
        <taxon>Liliopsida</taxon>
        <taxon>Poales</taxon>
        <taxon>Poaceae</taxon>
        <taxon>BOP clade</taxon>
        <taxon>Oryzoideae</taxon>
        <taxon>Oryzeae</taxon>
        <taxon>Oryzinae</taxon>
        <taxon>Oryza</taxon>
    </lineage>
</organism>